<sequence length="381" mass="41524">MTAQVSGEARAETVRVLRKLRARRLTTRLSLGVGVPTLIAGIYFGAIASPQFESVTSFTIQSADTPAAASPLQALIASVPGSSSRDTMVVGEYIESRDMVDRLARDHGYREHYSSSDRDWLSRLSADAPIDDVHRYYLDHIAVELDDHAGTITLRVRAFSPQQAEAFGQAILEASEEMVNRLSERARADRMRLAQEQVTAATERLTTARTALLEAQAQGAELNPQASATAVLGIRSHLEGELAIARAELATLTATLQRDAPQVVEQRRRVAALQHQIDEQTQRLAGSGEGLSATIARFEPIFVEKELAERLHEAALASLEVARVDSARQHRYVVRIAGPSLPEAPAHPVLWREVLTVLVVSFALLGIGTLVIASVREHANV</sequence>
<dbReference type="KEGG" id="samy:DB32_006805"/>
<reference evidence="3 4" key="1">
    <citation type="submission" date="2015-03" db="EMBL/GenBank/DDBJ databases">
        <title>Genome assembly of Sandaracinus amylolyticus DSM 53668.</title>
        <authorList>
            <person name="Sharma G."/>
            <person name="Subramanian S."/>
        </authorList>
    </citation>
    <scope>NUCLEOTIDE SEQUENCE [LARGE SCALE GENOMIC DNA]</scope>
    <source>
        <strain evidence="3 4">DSM 53668</strain>
    </source>
</reference>
<dbReference type="InterPro" id="IPR050445">
    <property type="entry name" value="Bact_polysacc_biosynth/exp"/>
</dbReference>
<dbReference type="AlphaFoldDB" id="A0A0F6W7R7"/>
<feature type="coiled-coil region" evidence="1">
    <location>
        <begin position="235"/>
        <end position="283"/>
    </location>
</feature>
<proteinExistence type="predicted"/>
<gene>
    <name evidence="3" type="ORF">DB32_006805</name>
</gene>
<keyword evidence="2" id="KW-1133">Transmembrane helix</keyword>
<dbReference type="PANTHER" id="PTHR32309">
    <property type="entry name" value="TYROSINE-PROTEIN KINASE"/>
    <property type="match status" value="1"/>
</dbReference>
<protein>
    <submittedName>
        <fullName evidence="3">Capsular polysaccharide export system inner membrane protein KpsE</fullName>
    </submittedName>
</protein>
<dbReference type="Proteomes" id="UP000034883">
    <property type="component" value="Chromosome"/>
</dbReference>
<accession>A0A0F6W7R7</accession>
<evidence type="ECO:0000313" key="4">
    <source>
        <dbReference type="Proteomes" id="UP000034883"/>
    </source>
</evidence>
<feature type="transmembrane region" description="Helical" evidence="2">
    <location>
        <begin position="354"/>
        <end position="375"/>
    </location>
</feature>
<keyword evidence="4" id="KW-1185">Reference proteome</keyword>
<keyword evidence="2" id="KW-0812">Transmembrane</keyword>
<keyword evidence="2" id="KW-0472">Membrane</keyword>
<keyword evidence="1" id="KW-0175">Coiled coil</keyword>
<evidence type="ECO:0000256" key="1">
    <source>
        <dbReference type="SAM" id="Coils"/>
    </source>
</evidence>
<evidence type="ECO:0000256" key="2">
    <source>
        <dbReference type="SAM" id="Phobius"/>
    </source>
</evidence>
<evidence type="ECO:0000313" key="3">
    <source>
        <dbReference type="EMBL" id="AKF09656.1"/>
    </source>
</evidence>
<dbReference type="GO" id="GO:0004713">
    <property type="term" value="F:protein tyrosine kinase activity"/>
    <property type="evidence" value="ECO:0007669"/>
    <property type="project" value="TreeGrafter"/>
</dbReference>
<dbReference type="PANTHER" id="PTHR32309:SF13">
    <property type="entry name" value="FERRIC ENTEROBACTIN TRANSPORT PROTEIN FEPE"/>
    <property type="match status" value="1"/>
</dbReference>
<dbReference type="EMBL" id="CP011125">
    <property type="protein sequence ID" value="AKF09656.1"/>
    <property type="molecule type" value="Genomic_DNA"/>
</dbReference>
<name>A0A0F6W7R7_9BACT</name>
<organism evidence="3 4">
    <name type="scientific">Sandaracinus amylolyticus</name>
    <dbReference type="NCBI Taxonomy" id="927083"/>
    <lineage>
        <taxon>Bacteria</taxon>
        <taxon>Pseudomonadati</taxon>
        <taxon>Myxococcota</taxon>
        <taxon>Polyangia</taxon>
        <taxon>Polyangiales</taxon>
        <taxon>Sandaracinaceae</taxon>
        <taxon>Sandaracinus</taxon>
    </lineage>
</organism>
<feature type="transmembrane region" description="Helical" evidence="2">
    <location>
        <begin position="25"/>
        <end position="46"/>
    </location>
</feature>
<dbReference type="OrthoDB" id="5497849at2"/>
<dbReference type="RefSeq" id="WP_053236687.1">
    <property type="nucleotide sequence ID" value="NZ_CP011125.1"/>
</dbReference>
<dbReference type="STRING" id="927083.DB32_006805"/>
<dbReference type="GO" id="GO:0005886">
    <property type="term" value="C:plasma membrane"/>
    <property type="evidence" value="ECO:0007669"/>
    <property type="project" value="TreeGrafter"/>
</dbReference>